<dbReference type="KEGG" id="dci:103523445"/>
<dbReference type="SUPFAM" id="SSF52833">
    <property type="entry name" value="Thioredoxin-like"/>
    <property type="match status" value="1"/>
</dbReference>
<dbReference type="STRING" id="121845.A0A1S3DS55"/>
<gene>
    <name evidence="2 3" type="primary">LOC103523445</name>
</gene>
<proteinExistence type="predicted"/>
<dbReference type="InterPro" id="IPR004480">
    <property type="entry name" value="Monothiol_GRX-rel"/>
</dbReference>
<dbReference type="Gene3D" id="3.40.30.10">
    <property type="entry name" value="Glutaredoxin"/>
    <property type="match status" value="1"/>
</dbReference>
<dbReference type="GeneID" id="103523445"/>
<dbReference type="GO" id="GO:0005829">
    <property type="term" value="C:cytosol"/>
    <property type="evidence" value="ECO:0007669"/>
    <property type="project" value="TreeGrafter"/>
</dbReference>
<dbReference type="Proteomes" id="UP000079169">
    <property type="component" value="Unplaced"/>
</dbReference>
<evidence type="ECO:0000313" key="3">
    <source>
        <dbReference type="RefSeq" id="XP_026688777.1"/>
    </source>
</evidence>
<sequence length="67" mass="7829">MLISHQSSYMRLAILCISLAYLVSGCDVNRIKKLIRRHKVMVFMKGDRVQPRCGFSKTLIQIMNETW</sequence>
<dbReference type="PANTHER" id="PTHR10293:SF73">
    <property type="entry name" value="GLUTAREDOXIN-3"/>
    <property type="match status" value="1"/>
</dbReference>
<dbReference type="PaxDb" id="121845-A0A1S3DS55"/>
<dbReference type="RefSeq" id="XP_008486709.2">
    <property type="nucleotide sequence ID" value="XM_008488487.3"/>
</dbReference>
<dbReference type="InterPro" id="IPR036249">
    <property type="entry name" value="Thioredoxin-like_sf"/>
</dbReference>
<dbReference type="GO" id="GO:0006879">
    <property type="term" value="P:intracellular iron ion homeostasis"/>
    <property type="evidence" value="ECO:0007669"/>
    <property type="project" value="TreeGrafter"/>
</dbReference>
<protein>
    <submittedName>
        <fullName evidence="3">Uncharacterized protein LOC103523445 isoform X1</fullName>
    </submittedName>
    <submittedName>
        <fullName evidence="2">Uncharacterized protein LOC103523445 isoform X2</fullName>
    </submittedName>
</protein>
<dbReference type="RefSeq" id="XP_026688777.1">
    <property type="nucleotide sequence ID" value="XM_026832976.1"/>
</dbReference>
<organism evidence="1 2">
    <name type="scientific">Diaphorina citri</name>
    <name type="common">Asian citrus psyllid</name>
    <dbReference type="NCBI Taxonomy" id="121845"/>
    <lineage>
        <taxon>Eukaryota</taxon>
        <taxon>Metazoa</taxon>
        <taxon>Ecdysozoa</taxon>
        <taxon>Arthropoda</taxon>
        <taxon>Hexapoda</taxon>
        <taxon>Insecta</taxon>
        <taxon>Pterygota</taxon>
        <taxon>Neoptera</taxon>
        <taxon>Paraneoptera</taxon>
        <taxon>Hemiptera</taxon>
        <taxon>Sternorrhyncha</taxon>
        <taxon>Psylloidea</taxon>
        <taxon>Psyllidae</taxon>
        <taxon>Diaphorininae</taxon>
        <taxon>Diaphorina</taxon>
    </lineage>
</organism>
<evidence type="ECO:0000313" key="1">
    <source>
        <dbReference type="Proteomes" id="UP000079169"/>
    </source>
</evidence>
<keyword evidence="1" id="KW-1185">Reference proteome</keyword>
<dbReference type="AlphaFoldDB" id="A0A1S3DS55"/>
<name>A0A1S3DS55_DIACI</name>
<dbReference type="PANTHER" id="PTHR10293">
    <property type="entry name" value="GLUTAREDOXIN FAMILY MEMBER"/>
    <property type="match status" value="1"/>
</dbReference>
<evidence type="ECO:0000313" key="2">
    <source>
        <dbReference type="RefSeq" id="XP_008486709.2"/>
    </source>
</evidence>
<reference evidence="2 3" key="1">
    <citation type="submission" date="2025-04" db="UniProtKB">
        <authorList>
            <consortium name="RefSeq"/>
        </authorList>
    </citation>
    <scope>IDENTIFICATION</scope>
</reference>
<accession>A0A1S3DS55</accession>
<dbReference type="GO" id="GO:0005634">
    <property type="term" value="C:nucleus"/>
    <property type="evidence" value="ECO:0007669"/>
    <property type="project" value="TreeGrafter"/>
</dbReference>